<dbReference type="EMBL" id="MGEK01000006">
    <property type="protein sequence ID" value="OGL82858.1"/>
    <property type="molecule type" value="Genomic_DNA"/>
</dbReference>
<organism evidence="1 2">
    <name type="scientific">Candidatus Uhrbacteria bacterium RIFCSPLOWO2_01_FULL_47_25</name>
    <dbReference type="NCBI Taxonomy" id="1802402"/>
    <lineage>
        <taxon>Bacteria</taxon>
        <taxon>Candidatus Uhriibacteriota</taxon>
    </lineage>
</organism>
<evidence type="ECO:0000313" key="1">
    <source>
        <dbReference type="EMBL" id="OGL82858.1"/>
    </source>
</evidence>
<reference evidence="1 2" key="1">
    <citation type="journal article" date="2016" name="Nat. Commun.">
        <title>Thousands of microbial genomes shed light on interconnected biogeochemical processes in an aquifer system.</title>
        <authorList>
            <person name="Anantharaman K."/>
            <person name="Brown C.T."/>
            <person name="Hug L.A."/>
            <person name="Sharon I."/>
            <person name="Castelle C.J."/>
            <person name="Probst A.J."/>
            <person name="Thomas B.C."/>
            <person name="Singh A."/>
            <person name="Wilkins M.J."/>
            <person name="Karaoz U."/>
            <person name="Brodie E.L."/>
            <person name="Williams K.H."/>
            <person name="Hubbard S.S."/>
            <person name="Banfield J.F."/>
        </authorList>
    </citation>
    <scope>NUCLEOTIDE SEQUENCE [LARGE SCALE GENOMIC DNA]</scope>
</reference>
<dbReference type="AlphaFoldDB" id="A0A1F7UYL3"/>
<name>A0A1F7UYL3_9BACT</name>
<gene>
    <name evidence="1" type="ORF">A2936_04305</name>
</gene>
<protein>
    <submittedName>
        <fullName evidence="1">Uncharacterized protein</fullName>
    </submittedName>
</protein>
<comment type="caution">
    <text evidence="1">The sequence shown here is derived from an EMBL/GenBank/DDBJ whole genome shotgun (WGS) entry which is preliminary data.</text>
</comment>
<dbReference type="Proteomes" id="UP000176846">
    <property type="component" value="Unassembled WGS sequence"/>
</dbReference>
<sequence>MRIVARVEGNQRRLIERLGGNGLVWRPIKGGATIVTLQSAPGFADGMCAVTIPDQLGDFGLRIEISETWQGSETHSTASVVCGLSGKALRPFFRGRGDGWFSVPNACTVITAWHPNGDVMIAIHFIFRMENTALIGHHALWRGICVPQRFEHYRLAIEAAREKSKCLNCQCVHFQAKKEK</sequence>
<proteinExistence type="predicted"/>
<evidence type="ECO:0000313" key="2">
    <source>
        <dbReference type="Proteomes" id="UP000176846"/>
    </source>
</evidence>
<accession>A0A1F7UYL3</accession>